<sequence>MHRPFLGFSFMTS</sequence>
<proteinExistence type="predicted"/>
<reference evidence="1" key="2">
    <citation type="journal article" date="2015" name="Data Brief">
        <title>Shoot transcriptome of the giant reed, Arundo donax.</title>
        <authorList>
            <person name="Barrero R.A."/>
            <person name="Guerrero F.D."/>
            <person name="Moolhuijzen P."/>
            <person name="Goolsby J.A."/>
            <person name="Tidwell J."/>
            <person name="Bellgard S.E."/>
            <person name="Bellgard M.I."/>
        </authorList>
    </citation>
    <scope>NUCLEOTIDE SEQUENCE</scope>
    <source>
        <tissue evidence="1">Shoot tissue taken approximately 20 cm above the soil surface</tissue>
    </source>
</reference>
<dbReference type="EMBL" id="GBRH01161930">
    <property type="protein sequence ID" value="JAE35966.1"/>
    <property type="molecule type" value="Transcribed_RNA"/>
</dbReference>
<evidence type="ECO:0000313" key="1">
    <source>
        <dbReference type="EMBL" id="JAE35966.1"/>
    </source>
</evidence>
<protein>
    <submittedName>
        <fullName evidence="1">Uncharacterized protein</fullName>
    </submittedName>
</protein>
<organism evidence="1">
    <name type="scientific">Arundo donax</name>
    <name type="common">Giant reed</name>
    <name type="synonym">Donax arundinaceus</name>
    <dbReference type="NCBI Taxonomy" id="35708"/>
    <lineage>
        <taxon>Eukaryota</taxon>
        <taxon>Viridiplantae</taxon>
        <taxon>Streptophyta</taxon>
        <taxon>Embryophyta</taxon>
        <taxon>Tracheophyta</taxon>
        <taxon>Spermatophyta</taxon>
        <taxon>Magnoliopsida</taxon>
        <taxon>Liliopsida</taxon>
        <taxon>Poales</taxon>
        <taxon>Poaceae</taxon>
        <taxon>PACMAD clade</taxon>
        <taxon>Arundinoideae</taxon>
        <taxon>Arundineae</taxon>
        <taxon>Arundo</taxon>
    </lineage>
</organism>
<name>A0A0A9HM81_ARUDO</name>
<accession>A0A0A9HM81</accession>
<reference evidence="1" key="1">
    <citation type="submission" date="2014-09" db="EMBL/GenBank/DDBJ databases">
        <authorList>
            <person name="Magalhaes I.L.F."/>
            <person name="Oliveira U."/>
            <person name="Santos F.R."/>
            <person name="Vidigal T.H.D.A."/>
            <person name="Brescovit A.D."/>
            <person name="Santos A.J."/>
        </authorList>
    </citation>
    <scope>NUCLEOTIDE SEQUENCE</scope>
    <source>
        <tissue evidence="1">Shoot tissue taken approximately 20 cm above the soil surface</tissue>
    </source>
</reference>